<dbReference type="InterPro" id="IPR050879">
    <property type="entry name" value="Acyltransferase_3"/>
</dbReference>
<dbReference type="PANTHER" id="PTHR23028:SF53">
    <property type="entry name" value="ACYL_TRANSF_3 DOMAIN-CONTAINING PROTEIN"/>
    <property type="match status" value="1"/>
</dbReference>
<feature type="transmembrane region" description="Helical" evidence="1">
    <location>
        <begin position="181"/>
        <end position="200"/>
    </location>
</feature>
<keyword evidence="3" id="KW-0808">Transferase</keyword>
<feature type="transmembrane region" description="Helical" evidence="1">
    <location>
        <begin position="309"/>
        <end position="328"/>
    </location>
</feature>
<feature type="transmembrane region" description="Helical" evidence="1">
    <location>
        <begin position="283"/>
        <end position="303"/>
    </location>
</feature>
<keyword evidence="1" id="KW-0472">Membrane</keyword>
<dbReference type="Pfam" id="PF01757">
    <property type="entry name" value="Acyl_transf_3"/>
    <property type="match status" value="1"/>
</dbReference>
<dbReference type="RefSeq" id="WP_083064072.1">
    <property type="nucleotide sequence ID" value="NZ_MVHG01000013.1"/>
</dbReference>
<comment type="caution">
    <text evidence="3">The sequence shown here is derived from an EMBL/GenBank/DDBJ whole genome shotgun (WGS) entry which is preliminary data.</text>
</comment>
<evidence type="ECO:0000259" key="2">
    <source>
        <dbReference type="Pfam" id="PF01757"/>
    </source>
</evidence>
<dbReference type="EMBL" id="MVHG01000013">
    <property type="protein sequence ID" value="ORA17747.1"/>
    <property type="molecule type" value="Genomic_DNA"/>
</dbReference>
<keyword evidence="1" id="KW-1133">Transmembrane helix</keyword>
<dbReference type="Proteomes" id="UP000192707">
    <property type="component" value="Unassembled WGS sequence"/>
</dbReference>
<dbReference type="AlphaFoldDB" id="A0A1W9ZKZ2"/>
<feature type="transmembrane region" description="Helical" evidence="1">
    <location>
        <begin position="230"/>
        <end position="247"/>
    </location>
</feature>
<dbReference type="InterPro" id="IPR002656">
    <property type="entry name" value="Acyl_transf_3_dom"/>
</dbReference>
<name>A0A1W9ZKZ2_MYCAI</name>
<proteinExistence type="predicted"/>
<dbReference type="GO" id="GO:0009103">
    <property type="term" value="P:lipopolysaccharide biosynthetic process"/>
    <property type="evidence" value="ECO:0007669"/>
    <property type="project" value="TreeGrafter"/>
</dbReference>
<feature type="transmembrane region" description="Helical" evidence="1">
    <location>
        <begin position="151"/>
        <end position="174"/>
    </location>
</feature>
<reference evidence="3 4" key="1">
    <citation type="submission" date="2016-12" db="EMBL/GenBank/DDBJ databases">
        <title>The new phylogeny of genus Mycobacterium.</title>
        <authorList>
            <person name="Tortoli E."/>
            <person name="Trovato A."/>
            <person name="Cirillo D.M."/>
        </authorList>
    </citation>
    <scope>NUCLEOTIDE SEQUENCE [LARGE SCALE GENOMIC DNA]</scope>
    <source>
        <strain evidence="3 4">DSM 45069</strain>
    </source>
</reference>
<keyword evidence="1" id="KW-0812">Transmembrane</keyword>
<feature type="transmembrane region" description="Helical" evidence="1">
    <location>
        <begin position="253"/>
        <end position="271"/>
    </location>
</feature>
<feature type="transmembrane region" description="Helical" evidence="1">
    <location>
        <begin position="12"/>
        <end position="31"/>
    </location>
</feature>
<feature type="domain" description="Acyltransferase 3" evidence="2">
    <location>
        <begin position="12"/>
        <end position="321"/>
    </location>
</feature>
<sequence>MKLGQAFDPRRNALNVWRLVMASAVVLQHSWPLTGHTAPGLGGLYEIAVDGFFVLSGFLITSSWLRNPRPREYFAARALRIFPGLWVCLIVVAFVIAPIGVAIQGGSAKKLLMSTAPIEYVLNNAVLNVYHASIAGTPSGVPWPHVWDGTLWTLIFELICYIGVAAAGITGLLGRRWAVPLAFLLAVSLAAVVSYPAFAVQTIPQMIARFAVVFLAGMLIHQFRDVLPARWSLVALSMVIVLASALLMVNYRVVAAIPLAYAVIVSGSLIRNPRLRLRTDLSYGVYIYGWPTQQFLVICGLGVLNPFAFAVIAGAVTVPLAAGSWFLVEKRAIALKSRFTQKRPGLPPVTVQQEATSG</sequence>
<feature type="transmembrane region" description="Helical" evidence="1">
    <location>
        <begin position="85"/>
        <end position="103"/>
    </location>
</feature>
<keyword evidence="3" id="KW-0012">Acyltransferase</keyword>
<gene>
    <name evidence="3" type="ORF">BST14_08580</name>
</gene>
<protein>
    <submittedName>
        <fullName evidence="3">Acyltransferase</fullName>
    </submittedName>
</protein>
<organism evidence="3 4">
    <name type="scientific">Mycobacterium arosiense ATCC BAA-1401 = DSM 45069</name>
    <dbReference type="NCBI Taxonomy" id="1265311"/>
    <lineage>
        <taxon>Bacteria</taxon>
        <taxon>Bacillati</taxon>
        <taxon>Actinomycetota</taxon>
        <taxon>Actinomycetes</taxon>
        <taxon>Mycobacteriales</taxon>
        <taxon>Mycobacteriaceae</taxon>
        <taxon>Mycobacterium</taxon>
        <taxon>Mycobacterium avium complex (MAC)</taxon>
    </lineage>
</organism>
<dbReference type="GO" id="GO:0016747">
    <property type="term" value="F:acyltransferase activity, transferring groups other than amino-acyl groups"/>
    <property type="evidence" value="ECO:0007669"/>
    <property type="project" value="InterPro"/>
</dbReference>
<accession>A0A1W9ZKZ2</accession>
<keyword evidence="4" id="KW-1185">Reference proteome</keyword>
<evidence type="ECO:0000256" key="1">
    <source>
        <dbReference type="SAM" id="Phobius"/>
    </source>
</evidence>
<evidence type="ECO:0000313" key="3">
    <source>
        <dbReference type="EMBL" id="ORA17747.1"/>
    </source>
</evidence>
<evidence type="ECO:0000313" key="4">
    <source>
        <dbReference type="Proteomes" id="UP000192707"/>
    </source>
</evidence>
<dbReference type="PANTHER" id="PTHR23028">
    <property type="entry name" value="ACETYLTRANSFERASE"/>
    <property type="match status" value="1"/>
</dbReference>
<feature type="transmembrane region" description="Helical" evidence="1">
    <location>
        <begin position="43"/>
        <end position="65"/>
    </location>
</feature>
<dbReference type="GO" id="GO:0016020">
    <property type="term" value="C:membrane"/>
    <property type="evidence" value="ECO:0007669"/>
    <property type="project" value="TreeGrafter"/>
</dbReference>
<feature type="transmembrane region" description="Helical" evidence="1">
    <location>
        <begin position="206"/>
        <end position="223"/>
    </location>
</feature>